<gene>
    <name evidence="2" type="ORF">Vqi01_17240</name>
</gene>
<keyword evidence="1" id="KW-0472">Membrane</keyword>
<keyword evidence="1" id="KW-1133">Transmembrane helix</keyword>
<organism evidence="2 3">
    <name type="scientific">Micromonospora qiuiae</name>
    <dbReference type="NCBI Taxonomy" id="502268"/>
    <lineage>
        <taxon>Bacteria</taxon>
        <taxon>Bacillati</taxon>
        <taxon>Actinomycetota</taxon>
        <taxon>Actinomycetes</taxon>
        <taxon>Micromonosporales</taxon>
        <taxon>Micromonosporaceae</taxon>
        <taxon>Micromonospora</taxon>
    </lineage>
</organism>
<evidence type="ECO:0000256" key="1">
    <source>
        <dbReference type="SAM" id="Phobius"/>
    </source>
</evidence>
<keyword evidence="1" id="KW-0812">Transmembrane</keyword>
<dbReference type="EMBL" id="BOPC01000022">
    <property type="protein sequence ID" value="GIJ26562.1"/>
    <property type="molecule type" value="Genomic_DNA"/>
</dbReference>
<name>A0ABQ4J8U3_9ACTN</name>
<reference evidence="2 3" key="1">
    <citation type="submission" date="2021-01" db="EMBL/GenBank/DDBJ databases">
        <title>Whole genome shotgun sequence of Verrucosispora qiuiae NBRC 106684.</title>
        <authorList>
            <person name="Komaki H."/>
            <person name="Tamura T."/>
        </authorList>
    </citation>
    <scope>NUCLEOTIDE SEQUENCE [LARGE SCALE GENOMIC DNA]</scope>
    <source>
        <strain evidence="2 3">NBRC 106684</strain>
    </source>
</reference>
<evidence type="ECO:0000313" key="2">
    <source>
        <dbReference type="EMBL" id="GIJ26562.1"/>
    </source>
</evidence>
<keyword evidence="3" id="KW-1185">Reference proteome</keyword>
<dbReference type="Proteomes" id="UP000653076">
    <property type="component" value="Unassembled WGS sequence"/>
</dbReference>
<proteinExistence type="predicted"/>
<comment type="caution">
    <text evidence="2">The sequence shown here is derived from an EMBL/GenBank/DDBJ whole genome shotgun (WGS) entry which is preliminary data.</text>
</comment>
<protein>
    <submittedName>
        <fullName evidence="2">Uncharacterized protein</fullName>
    </submittedName>
</protein>
<evidence type="ECO:0000313" key="3">
    <source>
        <dbReference type="Proteomes" id="UP000653076"/>
    </source>
</evidence>
<accession>A0ABQ4J8U3</accession>
<feature type="transmembrane region" description="Helical" evidence="1">
    <location>
        <begin position="35"/>
        <end position="54"/>
    </location>
</feature>
<sequence length="93" mass="9863">MRSKAERAWQYLLHKGGFCLERGTPSVGSDVTTRVLLLVSAILAACLIGLAASWSVWSADPRVGKALLTFGAAFGGTLALMITAFNFVMQSDA</sequence>
<feature type="transmembrane region" description="Helical" evidence="1">
    <location>
        <begin position="66"/>
        <end position="88"/>
    </location>
</feature>